<accession>A0A218XFG9</accession>
<evidence type="ECO:0000313" key="2">
    <source>
        <dbReference type="EMBL" id="OWM83466.1"/>
    </source>
</evidence>
<dbReference type="EMBL" id="MTKT01001932">
    <property type="protein sequence ID" value="OWM83466.1"/>
    <property type="molecule type" value="Genomic_DNA"/>
</dbReference>
<organism evidence="2 3">
    <name type="scientific">Punica granatum</name>
    <name type="common">Pomegranate</name>
    <dbReference type="NCBI Taxonomy" id="22663"/>
    <lineage>
        <taxon>Eukaryota</taxon>
        <taxon>Viridiplantae</taxon>
        <taxon>Streptophyta</taxon>
        <taxon>Embryophyta</taxon>
        <taxon>Tracheophyta</taxon>
        <taxon>Spermatophyta</taxon>
        <taxon>Magnoliopsida</taxon>
        <taxon>eudicotyledons</taxon>
        <taxon>Gunneridae</taxon>
        <taxon>Pentapetalae</taxon>
        <taxon>rosids</taxon>
        <taxon>malvids</taxon>
        <taxon>Myrtales</taxon>
        <taxon>Lythraceae</taxon>
        <taxon>Punica</taxon>
    </lineage>
</organism>
<evidence type="ECO:0000256" key="1">
    <source>
        <dbReference type="SAM" id="MobiDB-lite"/>
    </source>
</evidence>
<name>A0A218XFG9_PUNGR</name>
<dbReference type="AlphaFoldDB" id="A0A218XFG9"/>
<dbReference type="Proteomes" id="UP000197138">
    <property type="component" value="Unassembled WGS sequence"/>
</dbReference>
<reference evidence="3" key="1">
    <citation type="journal article" date="2017" name="Plant J.">
        <title>The pomegranate (Punica granatum L.) genome and the genomics of punicalagin biosynthesis.</title>
        <authorList>
            <person name="Qin G."/>
            <person name="Xu C."/>
            <person name="Ming R."/>
            <person name="Tang H."/>
            <person name="Guyot R."/>
            <person name="Kramer E.M."/>
            <person name="Hu Y."/>
            <person name="Yi X."/>
            <person name="Qi Y."/>
            <person name="Xu X."/>
            <person name="Gao Z."/>
            <person name="Pan H."/>
            <person name="Jian J."/>
            <person name="Tian Y."/>
            <person name="Yue Z."/>
            <person name="Xu Y."/>
        </authorList>
    </citation>
    <scope>NUCLEOTIDE SEQUENCE [LARGE SCALE GENOMIC DNA]</scope>
    <source>
        <strain evidence="3">cv. Dabenzi</strain>
    </source>
</reference>
<comment type="caution">
    <text evidence="2">The sequence shown here is derived from an EMBL/GenBank/DDBJ whole genome shotgun (WGS) entry which is preliminary data.</text>
</comment>
<sequence>MKSEYRSFVLFLSGVWDSENWSLEDRPYETSLGHEAPDDGHWLLSAEGPPRDSSRTPWDVSLNRKDSSHIGFRRQQFFAPVVDSMDPEITAEIRTKSEP</sequence>
<proteinExistence type="predicted"/>
<evidence type="ECO:0000313" key="3">
    <source>
        <dbReference type="Proteomes" id="UP000197138"/>
    </source>
</evidence>
<protein>
    <submittedName>
        <fullName evidence="2">Uncharacterized protein</fullName>
    </submittedName>
</protein>
<gene>
    <name evidence="2" type="ORF">CDL15_Pgr012947</name>
</gene>
<feature type="region of interest" description="Disordered" evidence="1">
    <location>
        <begin position="29"/>
        <end position="60"/>
    </location>
</feature>